<proteinExistence type="predicted"/>
<gene>
    <name evidence="1" type="ORF">UV09_C0004G0059</name>
</gene>
<dbReference type="AlphaFoldDB" id="A0A0G0ZFQ5"/>
<sequence length="141" mass="15176">MKKDVLSALVLGFLLGALAALVIVRLPSIIKRPDSSKLTVKNEKITPTVFAEKTSITIDKPKDLTIFGNSKIEISGKAQKAKVLTVESYKTSLILIPDESGNFKATIDLVEGGNPVIISGNDGIGNDETKTLNLFYTSEKI</sequence>
<dbReference type="Gene3D" id="2.60.40.10">
    <property type="entry name" value="Immunoglobulins"/>
    <property type="match status" value="1"/>
</dbReference>
<reference evidence="1 2" key="1">
    <citation type="journal article" date="2015" name="Nature">
        <title>rRNA introns, odd ribosomes, and small enigmatic genomes across a large radiation of phyla.</title>
        <authorList>
            <person name="Brown C.T."/>
            <person name="Hug L.A."/>
            <person name="Thomas B.C."/>
            <person name="Sharon I."/>
            <person name="Castelle C.J."/>
            <person name="Singh A."/>
            <person name="Wilkins M.J."/>
            <person name="Williams K.H."/>
            <person name="Banfield J.F."/>
        </authorList>
    </citation>
    <scope>NUCLEOTIDE SEQUENCE [LARGE SCALE GENOMIC DNA]</scope>
</reference>
<accession>A0A0G0ZFQ5</accession>
<organism evidence="1 2">
    <name type="scientific">Candidatus Gottesmanbacteria bacterium GW2011_GWA2_42_18</name>
    <dbReference type="NCBI Taxonomy" id="1618442"/>
    <lineage>
        <taxon>Bacteria</taxon>
        <taxon>Candidatus Gottesmaniibacteriota</taxon>
    </lineage>
</organism>
<dbReference type="InterPro" id="IPR013783">
    <property type="entry name" value="Ig-like_fold"/>
</dbReference>
<comment type="caution">
    <text evidence="1">The sequence shown here is derived from an EMBL/GenBank/DDBJ whole genome shotgun (WGS) entry which is preliminary data.</text>
</comment>
<evidence type="ECO:0000313" key="1">
    <source>
        <dbReference type="EMBL" id="KKS47570.1"/>
    </source>
</evidence>
<dbReference type="Proteomes" id="UP000034320">
    <property type="component" value="Unassembled WGS sequence"/>
</dbReference>
<dbReference type="EMBL" id="LCDD01000004">
    <property type="protein sequence ID" value="KKS47570.1"/>
    <property type="molecule type" value="Genomic_DNA"/>
</dbReference>
<name>A0A0G0ZFQ5_9BACT</name>
<evidence type="ECO:0000313" key="2">
    <source>
        <dbReference type="Proteomes" id="UP000034320"/>
    </source>
</evidence>
<protein>
    <submittedName>
        <fullName evidence="1">Uncharacterized protein</fullName>
    </submittedName>
</protein>